<evidence type="ECO:0000313" key="3">
    <source>
        <dbReference type="Proteomes" id="UP000270094"/>
    </source>
</evidence>
<accession>A0A3P7IUF1</accession>
<name>A0A3P7IUF1_STRVU</name>
<reference evidence="2 3" key="1">
    <citation type="submission" date="2018-11" db="EMBL/GenBank/DDBJ databases">
        <authorList>
            <consortium name="Pathogen Informatics"/>
        </authorList>
    </citation>
    <scope>NUCLEOTIDE SEQUENCE [LARGE SCALE GENOMIC DNA]</scope>
</reference>
<keyword evidence="3" id="KW-1185">Reference proteome</keyword>
<evidence type="ECO:0000256" key="1">
    <source>
        <dbReference type="SAM" id="MobiDB-lite"/>
    </source>
</evidence>
<dbReference type="Proteomes" id="UP000270094">
    <property type="component" value="Unassembled WGS sequence"/>
</dbReference>
<protein>
    <submittedName>
        <fullName evidence="2">Uncharacterized protein</fullName>
    </submittedName>
</protein>
<sequence length="56" mass="6412">MFSDEDDSGYVTEDGDFDDSDGKVYYSTTSNSEDYYAIRKSKFDDISSVKDLEDDK</sequence>
<feature type="region of interest" description="Disordered" evidence="1">
    <location>
        <begin position="1"/>
        <end position="24"/>
    </location>
</feature>
<feature type="compositionally biased region" description="Acidic residues" evidence="1">
    <location>
        <begin position="1"/>
        <end position="19"/>
    </location>
</feature>
<proteinExistence type="predicted"/>
<dbReference type="AlphaFoldDB" id="A0A3P7IUF1"/>
<dbReference type="EMBL" id="UYYB01017429">
    <property type="protein sequence ID" value="VDM70759.1"/>
    <property type="molecule type" value="Genomic_DNA"/>
</dbReference>
<evidence type="ECO:0000313" key="2">
    <source>
        <dbReference type="EMBL" id="VDM70759.1"/>
    </source>
</evidence>
<gene>
    <name evidence="2" type="ORF">SVUK_LOCUS5757</name>
</gene>
<organism evidence="2 3">
    <name type="scientific">Strongylus vulgaris</name>
    <name type="common">Blood worm</name>
    <dbReference type="NCBI Taxonomy" id="40348"/>
    <lineage>
        <taxon>Eukaryota</taxon>
        <taxon>Metazoa</taxon>
        <taxon>Ecdysozoa</taxon>
        <taxon>Nematoda</taxon>
        <taxon>Chromadorea</taxon>
        <taxon>Rhabditida</taxon>
        <taxon>Rhabditina</taxon>
        <taxon>Rhabditomorpha</taxon>
        <taxon>Strongyloidea</taxon>
        <taxon>Strongylidae</taxon>
        <taxon>Strongylus</taxon>
    </lineage>
</organism>